<accession>A0A6V8HDC2</accession>
<proteinExistence type="predicted"/>
<reference evidence="3" key="1">
    <citation type="journal article" date="2015" name="Genome Announc.">
        <title>Draft genome sequence of Talaromyces cellulolyticus strain Y-94, a source of lignocellulosic biomass-degrading enzymes.</title>
        <authorList>
            <person name="Fujii T."/>
            <person name="Koike H."/>
            <person name="Sawayama S."/>
            <person name="Yano S."/>
            <person name="Inoue H."/>
        </authorList>
    </citation>
    <scope>NUCLEOTIDE SEQUENCE [LARGE SCALE GENOMIC DNA]</scope>
    <source>
        <strain evidence="3">Y-94</strain>
    </source>
</reference>
<feature type="signal peptide" evidence="1">
    <location>
        <begin position="1"/>
        <end position="18"/>
    </location>
</feature>
<keyword evidence="3" id="KW-1185">Reference proteome</keyword>
<dbReference type="Proteomes" id="UP000053095">
    <property type="component" value="Unassembled WGS sequence"/>
</dbReference>
<dbReference type="AlphaFoldDB" id="A0A6V8HDC2"/>
<name>A0A6V8HDC2_TALPI</name>
<protein>
    <submittedName>
        <fullName evidence="2">Uncharacterized protein</fullName>
    </submittedName>
</protein>
<dbReference type="EMBL" id="DF933829">
    <property type="protein sequence ID" value="GAM38415.1"/>
    <property type="molecule type" value="Genomic_DNA"/>
</dbReference>
<evidence type="ECO:0000313" key="3">
    <source>
        <dbReference type="Proteomes" id="UP000053095"/>
    </source>
</evidence>
<gene>
    <name evidence="2" type="ORF">TCE0_033f09116</name>
</gene>
<sequence>MKVTSVISLLSLSTFALAKDSSTTSSYSITDASSFLAGYGITSGISGAQATSLASAILSLNEEQMTQSAYISAWSVIATAVPTSVWNSIQSSGYNFQLDSSTTVEPSWYSSLPDSVKKELLAEESQLLSVEDKYLATATSSGMAAQQTLAVGGVLAAGILGVAALL</sequence>
<feature type="chain" id="PRO_5028064978" evidence="1">
    <location>
        <begin position="19"/>
        <end position="166"/>
    </location>
</feature>
<evidence type="ECO:0000256" key="1">
    <source>
        <dbReference type="SAM" id="SignalP"/>
    </source>
</evidence>
<evidence type="ECO:0000313" key="2">
    <source>
        <dbReference type="EMBL" id="GAM38415.1"/>
    </source>
</evidence>
<comment type="caution">
    <text evidence="2">The sequence shown here is derived from an EMBL/GenBank/DDBJ whole genome shotgun (WGS) entry which is preliminary data.</text>
</comment>
<organism evidence="2 3">
    <name type="scientific">Talaromyces pinophilus</name>
    <name type="common">Penicillium pinophilum</name>
    <dbReference type="NCBI Taxonomy" id="128442"/>
    <lineage>
        <taxon>Eukaryota</taxon>
        <taxon>Fungi</taxon>
        <taxon>Dikarya</taxon>
        <taxon>Ascomycota</taxon>
        <taxon>Pezizomycotina</taxon>
        <taxon>Eurotiomycetes</taxon>
        <taxon>Eurotiomycetidae</taxon>
        <taxon>Eurotiales</taxon>
        <taxon>Trichocomaceae</taxon>
        <taxon>Talaromyces</taxon>
        <taxon>Talaromyces sect. Talaromyces</taxon>
    </lineage>
</organism>
<keyword evidence="1" id="KW-0732">Signal</keyword>